<dbReference type="GO" id="GO:0004519">
    <property type="term" value="F:endonuclease activity"/>
    <property type="evidence" value="ECO:0007669"/>
    <property type="project" value="UniProtKB-KW"/>
</dbReference>
<feature type="region of interest" description="Disordered" evidence="5">
    <location>
        <begin position="1"/>
        <end position="67"/>
    </location>
</feature>
<dbReference type="Pfam" id="PF23309">
    <property type="entry name" value="DUF7083"/>
    <property type="match status" value="1"/>
</dbReference>
<dbReference type="GO" id="GO:0016779">
    <property type="term" value="F:nucleotidyltransferase activity"/>
    <property type="evidence" value="ECO:0007669"/>
    <property type="project" value="UniProtKB-KW"/>
</dbReference>
<dbReference type="InterPro" id="IPR021109">
    <property type="entry name" value="Peptidase_aspartic_dom_sf"/>
</dbReference>
<dbReference type="EnsemblMetazoa" id="ENSAATROPT016164">
    <property type="protein sequence ID" value="ENSAATROPP014196"/>
    <property type="gene ID" value="ENSAATROPG013236"/>
</dbReference>
<organism evidence="7 8">
    <name type="scientific">Anopheles atroparvus</name>
    <name type="common">European mosquito</name>
    <dbReference type="NCBI Taxonomy" id="41427"/>
    <lineage>
        <taxon>Eukaryota</taxon>
        <taxon>Metazoa</taxon>
        <taxon>Ecdysozoa</taxon>
        <taxon>Arthropoda</taxon>
        <taxon>Hexapoda</taxon>
        <taxon>Insecta</taxon>
        <taxon>Pterygota</taxon>
        <taxon>Neoptera</taxon>
        <taxon>Endopterygota</taxon>
        <taxon>Diptera</taxon>
        <taxon>Nematocera</taxon>
        <taxon>Culicoidea</taxon>
        <taxon>Culicidae</taxon>
        <taxon>Anophelinae</taxon>
        <taxon>Anopheles</taxon>
    </lineage>
</organism>
<keyword evidence="1" id="KW-0808">Transferase</keyword>
<protein>
    <recommendedName>
        <fullName evidence="6">DUF7083 domain-containing protein</fullName>
    </recommendedName>
</protein>
<evidence type="ECO:0000256" key="2">
    <source>
        <dbReference type="ARBA" id="ARBA00022695"/>
    </source>
</evidence>
<reference evidence="7" key="1">
    <citation type="submission" date="2024-04" db="UniProtKB">
        <authorList>
            <consortium name="EnsemblMetazoa"/>
        </authorList>
    </citation>
    <scope>IDENTIFICATION</scope>
    <source>
        <strain evidence="7">EBRO</strain>
    </source>
</reference>
<evidence type="ECO:0000313" key="8">
    <source>
        <dbReference type="Proteomes" id="UP000075880"/>
    </source>
</evidence>
<keyword evidence="4" id="KW-0378">Hydrolase</keyword>
<dbReference type="PANTHER" id="PTHR37984:SF5">
    <property type="entry name" value="PROTEIN NYNRIN-LIKE"/>
    <property type="match status" value="1"/>
</dbReference>
<keyword evidence="2" id="KW-0548">Nucleotidyltransferase</keyword>
<keyword evidence="3" id="KW-0540">Nuclease</keyword>
<dbReference type="SUPFAM" id="SSF50630">
    <property type="entry name" value="Acid proteases"/>
    <property type="match status" value="1"/>
</dbReference>
<feature type="region of interest" description="Disordered" evidence="5">
    <location>
        <begin position="714"/>
        <end position="782"/>
    </location>
</feature>
<sequence>MEQNDANNVDFFGSVDPRRLSQNRANVPGGPVQNLEHREGASVIPPTNIQPPSHIQPPSQITPAPSLLNASPAMISSADSATMLQMMNLLQQQMAQQQQLLNEFLHTRMQNQSVTPPTFQPEQIIDSLSHHISEFQYNKESGITFKNWFSRYLDLFQKDAARIDDAAKVRLLLRKLGPSEHDRYLSFIMPSRPPDFSLDQTVEKLTCLFDTQESLLSKRFKCLQIMKKRTEDHLSYACRINKACVEFELSNLNEEEFKCLLYVCGLKDEIDADIRTRLLARIEDKACTTLQQLSTECHRLINLKKDSAMIEAPAPERVLTVNAKVHREQHQSLPKRESPKTPCWLCGGHHWSRDCPYKSHQCATCSKTGHKDGYCNNMKSPKPSKRFWKQRRTHLRMVTVNVQSVQQRRRFVSLMMNGTPVRMQLDTASDITVISHNTWKLIGSPQLSAPSVIARTASGANLGLEGEFSCTVGVNGQTKQAVVRVSKSNLLLLGADLIDAFALWSVPMDSFCSHVTCTPTTPKQWQEQFPKVFQGIGLCKKAGVTLTLKDNCRPVFRPKRPVAYAMQEPVNQELDRLEKLEGFKSPAEIMLGRKMRTTLDLLRPTPAERSTDSPVAKKRREFYPSDLIYAKCYSRNGWSWIAGTIVNRIGNVMYTVRTVFNKIIKSHVNQLRERRVRHHHQHHHHHHHRESAESVGLPLDILLDSWQHTPLQHTTPTCTGVSTNPPTNAQSLASVSDPHTVSNAASLHPTKAPIPVNRTSREPRRSSRLRRPPSRFDQYRRF</sequence>
<dbReference type="Proteomes" id="UP000075880">
    <property type="component" value="Unassembled WGS sequence"/>
</dbReference>
<dbReference type="Gene3D" id="2.40.70.10">
    <property type="entry name" value="Acid Proteases"/>
    <property type="match status" value="1"/>
</dbReference>
<evidence type="ECO:0000313" key="7">
    <source>
        <dbReference type="EnsemblMetazoa" id="ENSAATROPP014196"/>
    </source>
</evidence>
<feature type="region of interest" description="Disordered" evidence="5">
    <location>
        <begin position="674"/>
        <end position="694"/>
    </location>
</feature>
<feature type="compositionally biased region" description="Low complexity" evidence="5">
    <location>
        <begin position="50"/>
        <end position="63"/>
    </location>
</feature>
<accession>A0AAG5DSQ1</accession>
<feature type="compositionally biased region" description="Basic residues" evidence="5">
    <location>
        <begin position="674"/>
        <end position="689"/>
    </location>
</feature>
<dbReference type="InterPro" id="IPR050951">
    <property type="entry name" value="Retrovirus_Pol_polyprotein"/>
</dbReference>
<feature type="domain" description="DUF7083" evidence="6">
    <location>
        <begin position="125"/>
        <end position="211"/>
    </location>
</feature>
<evidence type="ECO:0000256" key="3">
    <source>
        <dbReference type="ARBA" id="ARBA00022722"/>
    </source>
</evidence>
<feature type="compositionally biased region" description="Polar residues" evidence="5">
    <location>
        <begin position="714"/>
        <end position="745"/>
    </location>
</feature>
<evidence type="ECO:0000256" key="1">
    <source>
        <dbReference type="ARBA" id="ARBA00022679"/>
    </source>
</evidence>
<dbReference type="AlphaFoldDB" id="A0AAG5DSQ1"/>
<evidence type="ECO:0000256" key="5">
    <source>
        <dbReference type="SAM" id="MobiDB-lite"/>
    </source>
</evidence>
<name>A0AAG5DSQ1_ANOAO</name>
<evidence type="ECO:0000256" key="4">
    <source>
        <dbReference type="ARBA" id="ARBA00022759"/>
    </source>
</evidence>
<dbReference type="PANTHER" id="PTHR37984">
    <property type="entry name" value="PROTEIN CBG26694"/>
    <property type="match status" value="1"/>
</dbReference>
<keyword evidence="8" id="KW-1185">Reference proteome</keyword>
<dbReference type="InterPro" id="IPR055510">
    <property type="entry name" value="DUF7083"/>
</dbReference>
<evidence type="ECO:0000259" key="6">
    <source>
        <dbReference type="Pfam" id="PF23309"/>
    </source>
</evidence>
<keyword evidence="4" id="KW-0255">Endonuclease</keyword>
<proteinExistence type="predicted"/>